<reference evidence="1" key="1">
    <citation type="journal article" date="2022" name="Int. J. Mol. Sci.">
        <title>Draft Genome of Tanacetum Coccineum: Genomic Comparison of Closely Related Tanacetum-Family Plants.</title>
        <authorList>
            <person name="Yamashiro T."/>
            <person name="Shiraishi A."/>
            <person name="Nakayama K."/>
            <person name="Satake H."/>
        </authorList>
    </citation>
    <scope>NUCLEOTIDE SEQUENCE</scope>
</reference>
<evidence type="ECO:0000313" key="1">
    <source>
        <dbReference type="EMBL" id="GJT22425.1"/>
    </source>
</evidence>
<name>A0ABQ5C5N6_9ASTR</name>
<proteinExistence type="predicted"/>
<organism evidence="1 2">
    <name type="scientific">Tanacetum coccineum</name>
    <dbReference type="NCBI Taxonomy" id="301880"/>
    <lineage>
        <taxon>Eukaryota</taxon>
        <taxon>Viridiplantae</taxon>
        <taxon>Streptophyta</taxon>
        <taxon>Embryophyta</taxon>
        <taxon>Tracheophyta</taxon>
        <taxon>Spermatophyta</taxon>
        <taxon>Magnoliopsida</taxon>
        <taxon>eudicotyledons</taxon>
        <taxon>Gunneridae</taxon>
        <taxon>Pentapetalae</taxon>
        <taxon>asterids</taxon>
        <taxon>campanulids</taxon>
        <taxon>Asterales</taxon>
        <taxon>Asteraceae</taxon>
        <taxon>Asteroideae</taxon>
        <taxon>Anthemideae</taxon>
        <taxon>Anthemidinae</taxon>
        <taxon>Tanacetum</taxon>
    </lineage>
</organism>
<sequence length="121" mass="13602">MPTIRTAEVNIATNDDERRIDLDLLAGKARNMQAIRVGKAKVKIRDTTTLKFEESHLDQGTSCIVLTTQATRKTQESWDQSGKDPTRLRKHLEKEHTSCVTWMGVSCPARGISAISKKCYL</sequence>
<comment type="caution">
    <text evidence="1">The sequence shown here is derived from an EMBL/GenBank/DDBJ whole genome shotgun (WGS) entry which is preliminary data.</text>
</comment>
<dbReference type="Proteomes" id="UP001151760">
    <property type="component" value="Unassembled WGS sequence"/>
</dbReference>
<gene>
    <name evidence="1" type="ORF">Tco_0892362</name>
</gene>
<dbReference type="EMBL" id="BQNB010013967">
    <property type="protein sequence ID" value="GJT22425.1"/>
    <property type="molecule type" value="Genomic_DNA"/>
</dbReference>
<evidence type="ECO:0000313" key="2">
    <source>
        <dbReference type="Proteomes" id="UP001151760"/>
    </source>
</evidence>
<reference evidence="1" key="2">
    <citation type="submission" date="2022-01" db="EMBL/GenBank/DDBJ databases">
        <authorList>
            <person name="Yamashiro T."/>
            <person name="Shiraishi A."/>
            <person name="Satake H."/>
            <person name="Nakayama K."/>
        </authorList>
    </citation>
    <scope>NUCLEOTIDE SEQUENCE</scope>
</reference>
<keyword evidence="2" id="KW-1185">Reference proteome</keyword>
<protein>
    <submittedName>
        <fullName evidence="1">Uncharacterized protein</fullName>
    </submittedName>
</protein>
<accession>A0ABQ5C5N6</accession>